<evidence type="ECO:0000313" key="3">
    <source>
        <dbReference type="WBParaSite" id="ECPE_0001265701-mRNA-1"/>
    </source>
</evidence>
<reference evidence="1 2" key="2">
    <citation type="submission" date="2018-11" db="EMBL/GenBank/DDBJ databases">
        <authorList>
            <consortium name="Pathogen Informatics"/>
        </authorList>
    </citation>
    <scope>NUCLEOTIDE SEQUENCE [LARGE SCALE GENOMIC DNA]</scope>
    <source>
        <strain evidence="1 2">Egypt</strain>
    </source>
</reference>
<dbReference type="WBParaSite" id="ECPE_0001265701-mRNA-1">
    <property type="protein sequence ID" value="ECPE_0001265701-mRNA-1"/>
    <property type="gene ID" value="ECPE_0001265701"/>
</dbReference>
<keyword evidence="2" id="KW-1185">Reference proteome</keyword>
<dbReference type="AlphaFoldDB" id="A0A183B086"/>
<sequence length="74" mass="8519">MGDDFHRWARAAQDYIELVPPPDRRIVLLSLIEGEANDIARDEGVLDAPITPEAFQRLRDCLTDCLHEAKFFHQ</sequence>
<evidence type="ECO:0000313" key="1">
    <source>
        <dbReference type="EMBL" id="VDP89893.1"/>
    </source>
</evidence>
<organism evidence="3">
    <name type="scientific">Echinostoma caproni</name>
    <dbReference type="NCBI Taxonomy" id="27848"/>
    <lineage>
        <taxon>Eukaryota</taxon>
        <taxon>Metazoa</taxon>
        <taxon>Spiralia</taxon>
        <taxon>Lophotrochozoa</taxon>
        <taxon>Platyhelminthes</taxon>
        <taxon>Trematoda</taxon>
        <taxon>Digenea</taxon>
        <taxon>Plagiorchiida</taxon>
        <taxon>Echinostomata</taxon>
        <taxon>Echinostomatoidea</taxon>
        <taxon>Echinostomatidae</taxon>
        <taxon>Echinostoma</taxon>
    </lineage>
</organism>
<proteinExistence type="predicted"/>
<evidence type="ECO:0000313" key="2">
    <source>
        <dbReference type="Proteomes" id="UP000272942"/>
    </source>
</evidence>
<reference evidence="3" key="1">
    <citation type="submission" date="2016-06" db="UniProtKB">
        <authorList>
            <consortium name="WormBaseParasite"/>
        </authorList>
    </citation>
    <scope>IDENTIFICATION</scope>
</reference>
<gene>
    <name evidence="1" type="ORF">ECPE_LOCUS12621</name>
</gene>
<accession>A0A183B086</accession>
<protein>
    <submittedName>
        <fullName evidence="3">Four helix bundle protein</fullName>
    </submittedName>
</protein>
<name>A0A183B086_9TREM</name>
<dbReference type="OrthoDB" id="6323630at2759"/>
<dbReference type="Proteomes" id="UP000272942">
    <property type="component" value="Unassembled WGS sequence"/>
</dbReference>
<dbReference type="EMBL" id="UZAN01053270">
    <property type="protein sequence ID" value="VDP89893.1"/>
    <property type="molecule type" value="Genomic_DNA"/>
</dbReference>